<evidence type="ECO:0000313" key="12">
    <source>
        <dbReference type="Proteomes" id="UP000027265"/>
    </source>
</evidence>
<keyword evidence="12" id="KW-1185">Reference proteome</keyword>
<dbReference type="GO" id="GO:0004497">
    <property type="term" value="F:monooxygenase activity"/>
    <property type="evidence" value="ECO:0007669"/>
    <property type="project" value="UniProtKB-KW"/>
</dbReference>
<comment type="cofactor">
    <cofactor evidence="1 9">
        <name>heme</name>
        <dbReference type="ChEBI" id="CHEBI:30413"/>
    </cofactor>
</comment>
<dbReference type="PRINTS" id="PR00463">
    <property type="entry name" value="EP450I"/>
</dbReference>
<keyword evidence="4 9" id="KW-0349">Heme</keyword>
<evidence type="ECO:0000256" key="3">
    <source>
        <dbReference type="ARBA" id="ARBA00010617"/>
    </source>
</evidence>
<dbReference type="CDD" id="cd11065">
    <property type="entry name" value="CYP64-like"/>
    <property type="match status" value="1"/>
</dbReference>
<evidence type="ECO:0000256" key="6">
    <source>
        <dbReference type="ARBA" id="ARBA00023002"/>
    </source>
</evidence>
<dbReference type="PRINTS" id="PR00385">
    <property type="entry name" value="P450"/>
</dbReference>
<comment type="similarity">
    <text evidence="3 10">Belongs to the cytochrome P450 family.</text>
</comment>
<keyword evidence="6 10" id="KW-0560">Oxidoreductase</keyword>
<keyword evidence="7 9" id="KW-0408">Iron</keyword>
<dbReference type="InterPro" id="IPR001128">
    <property type="entry name" value="Cyt_P450"/>
</dbReference>
<evidence type="ECO:0000256" key="5">
    <source>
        <dbReference type="ARBA" id="ARBA00022723"/>
    </source>
</evidence>
<evidence type="ECO:0000256" key="4">
    <source>
        <dbReference type="ARBA" id="ARBA00022617"/>
    </source>
</evidence>
<dbReference type="GO" id="GO:0020037">
    <property type="term" value="F:heme binding"/>
    <property type="evidence" value="ECO:0007669"/>
    <property type="project" value="InterPro"/>
</dbReference>
<dbReference type="GO" id="GO:0016705">
    <property type="term" value="F:oxidoreductase activity, acting on paired donors, with incorporation or reduction of molecular oxygen"/>
    <property type="evidence" value="ECO:0007669"/>
    <property type="project" value="InterPro"/>
</dbReference>
<dbReference type="PROSITE" id="PS00086">
    <property type="entry name" value="CYTOCHROME_P450"/>
    <property type="match status" value="1"/>
</dbReference>
<keyword evidence="5 9" id="KW-0479">Metal-binding</keyword>
<dbReference type="Gene3D" id="1.10.630.10">
    <property type="entry name" value="Cytochrome P450"/>
    <property type="match status" value="1"/>
</dbReference>
<dbReference type="PANTHER" id="PTHR46300:SF7">
    <property type="entry name" value="P450, PUTATIVE (EUROFUNG)-RELATED"/>
    <property type="match status" value="1"/>
</dbReference>
<protein>
    <recommendedName>
        <fullName evidence="13">O-methylsterigmatocystin oxidoreductase</fullName>
    </recommendedName>
</protein>
<evidence type="ECO:0000256" key="9">
    <source>
        <dbReference type="PIRSR" id="PIRSR602401-1"/>
    </source>
</evidence>
<evidence type="ECO:0000256" key="10">
    <source>
        <dbReference type="RuleBase" id="RU000461"/>
    </source>
</evidence>
<organism evidence="11 12">
    <name type="scientific">Jaapia argillacea MUCL 33604</name>
    <dbReference type="NCBI Taxonomy" id="933084"/>
    <lineage>
        <taxon>Eukaryota</taxon>
        <taxon>Fungi</taxon>
        <taxon>Dikarya</taxon>
        <taxon>Basidiomycota</taxon>
        <taxon>Agaricomycotina</taxon>
        <taxon>Agaricomycetes</taxon>
        <taxon>Agaricomycetidae</taxon>
        <taxon>Jaapiales</taxon>
        <taxon>Jaapiaceae</taxon>
        <taxon>Jaapia</taxon>
    </lineage>
</organism>
<dbReference type="STRING" id="933084.A0A067PGA2"/>
<evidence type="ECO:0000256" key="8">
    <source>
        <dbReference type="ARBA" id="ARBA00023033"/>
    </source>
</evidence>
<dbReference type="OrthoDB" id="2789670at2759"/>
<dbReference type="SUPFAM" id="SSF48264">
    <property type="entry name" value="Cytochrome P450"/>
    <property type="match status" value="1"/>
</dbReference>
<proteinExistence type="inferred from homology"/>
<name>A0A067PGA2_9AGAM</name>
<evidence type="ECO:0008006" key="13">
    <source>
        <dbReference type="Google" id="ProtNLM"/>
    </source>
</evidence>
<dbReference type="HOGENOM" id="CLU_001570_2_0_1"/>
<accession>A0A067PGA2</accession>
<evidence type="ECO:0000313" key="11">
    <source>
        <dbReference type="EMBL" id="KDQ53918.1"/>
    </source>
</evidence>
<dbReference type="InterPro" id="IPR050364">
    <property type="entry name" value="Cytochrome_P450_fung"/>
</dbReference>
<dbReference type="Pfam" id="PF00067">
    <property type="entry name" value="p450"/>
    <property type="match status" value="1"/>
</dbReference>
<dbReference type="Proteomes" id="UP000027265">
    <property type="component" value="Unassembled WGS sequence"/>
</dbReference>
<evidence type="ECO:0000256" key="2">
    <source>
        <dbReference type="ARBA" id="ARBA00005179"/>
    </source>
</evidence>
<dbReference type="InterPro" id="IPR017972">
    <property type="entry name" value="Cyt_P450_CS"/>
</dbReference>
<gene>
    <name evidence="11" type="ORF">JAAARDRAFT_416633</name>
</gene>
<evidence type="ECO:0000256" key="1">
    <source>
        <dbReference type="ARBA" id="ARBA00001971"/>
    </source>
</evidence>
<reference evidence="12" key="1">
    <citation type="journal article" date="2014" name="Proc. Natl. Acad. Sci. U.S.A.">
        <title>Extensive sampling of basidiomycete genomes demonstrates inadequacy of the white-rot/brown-rot paradigm for wood decay fungi.</title>
        <authorList>
            <person name="Riley R."/>
            <person name="Salamov A.A."/>
            <person name="Brown D.W."/>
            <person name="Nagy L.G."/>
            <person name="Floudas D."/>
            <person name="Held B.W."/>
            <person name="Levasseur A."/>
            <person name="Lombard V."/>
            <person name="Morin E."/>
            <person name="Otillar R."/>
            <person name="Lindquist E.A."/>
            <person name="Sun H."/>
            <person name="LaButti K.M."/>
            <person name="Schmutz J."/>
            <person name="Jabbour D."/>
            <person name="Luo H."/>
            <person name="Baker S.E."/>
            <person name="Pisabarro A.G."/>
            <person name="Walton J.D."/>
            <person name="Blanchette R.A."/>
            <person name="Henrissat B."/>
            <person name="Martin F."/>
            <person name="Cullen D."/>
            <person name="Hibbett D.S."/>
            <person name="Grigoriev I.V."/>
        </authorList>
    </citation>
    <scope>NUCLEOTIDE SEQUENCE [LARGE SCALE GENOMIC DNA]</scope>
    <source>
        <strain evidence="12">MUCL 33604</strain>
    </source>
</reference>
<sequence>MGWSWNFSFLPYGPKWRNHRRVFHQYFNQHAIEPYKPIQLRESRAFLRRLLDKPEEFGDHICLAFTATIMDVTYGIKVADKEDKYVTIAEAAIESASRAGVPGAYLVDFFPILKHVPTWFPGAGFKRKAEAWRRLSDEFINGPFEAVKTTLREHGSDTQPSIASALLRNLPERDSEEAEELARNVTALAYAGGADTSANVIRVFFLAMVSYPEAQKKAQAELDSVIGNSRLPDFSDQKDLPYVNALIKETLRWQPVTPLAIPHSATADDVYEGYFIPKGSIILGNSWSMLRDPIAYPEPEEFKPERFLKDGELNPAVRDPDTAAFGYGRRICPGRHFSSSLLYALISSTLAVYEIGPPLDERGEPVLVTPEMTSGLLS</sequence>
<feature type="binding site" description="axial binding residue" evidence="9">
    <location>
        <position position="332"/>
    </location>
    <ligand>
        <name>heme</name>
        <dbReference type="ChEBI" id="CHEBI:30413"/>
    </ligand>
    <ligandPart>
        <name>Fe</name>
        <dbReference type="ChEBI" id="CHEBI:18248"/>
    </ligandPart>
</feature>
<dbReference type="InterPro" id="IPR002401">
    <property type="entry name" value="Cyt_P450_E_grp-I"/>
</dbReference>
<dbReference type="PANTHER" id="PTHR46300">
    <property type="entry name" value="P450, PUTATIVE (EUROFUNG)-RELATED-RELATED"/>
    <property type="match status" value="1"/>
</dbReference>
<dbReference type="GO" id="GO:0005506">
    <property type="term" value="F:iron ion binding"/>
    <property type="evidence" value="ECO:0007669"/>
    <property type="project" value="InterPro"/>
</dbReference>
<dbReference type="InParanoid" id="A0A067PGA2"/>
<dbReference type="AlphaFoldDB" id="A0A067PGA2"/>
<evidence type="ECO:0000256" key="7">
    <source>
        <dbReference type="ARBA" id="ARBA00023004"/>
    </source>
</evidence>
<comment type="pathway">
    <text evidence="2">Secondary metabolite biosynthesis.</text>
</comment>
<dbReference type="InterPro" id="IPR036396">
    <property type="entry name" value="Cyt_P450_sf"/>
</dbReference>
<dbReference type="EMBL" id="KL197731">
    <property type="protein sequence ID" value="KDQ53918.1"/>
    <property type="molecule type" value="Genomic_DNA"/>
</dbReference>
<keyword evidence="8 10" id="KW-0503">Monooxygenase</keyword>